<comment type="caution">
    <text evidence="2">The sequence shown here is derived from an EMBL/GenBank/DDBJ whole genome shotgun (WGS) entry which is preliminary data.</text>
</comment>
<evidence type="ECO:0000256" key="1">
    <source>
        <dbReference type="SAM" id="SignalP"/>
    </source>
</evidence>
<sequence>MWVKLITAIIFLSAILLNSCNKSNRVSGTYVAQSVMLPIFNGCCTSTEVLQLNNDHTFNIYHQNDQGDYLTKEFTSGNYNLKQDVISFKPDSLNKHYDYSKVKYKIPASNDPIIFLIKQDHEPQKFYKIDFKKADSLYIGRYNLNDWDRESITIKKDGTVHYIRHSQDKNMNPVEISKYKKLTPEQFQQYIETLSQSNLFQPEETSKTYSITFSLAFKEYNIGIHDQNNIDKKLYDFFFETVKTWVK</sequence>
<reference evidence="3" key="1">
    <citation type="submission" date="2018-06" db="EMBL/GenBank/DDBJ databases">
        <authorList>
            <person name="Lum Nde A."/>
            <person name="Hugo C."/>
        </authorList>
    </citation>
    <scope>NUCLEOTIDE SEQUENCE [LARGE SCALE GENOMIC DNA]</scope>
    <source>
        <strain evidence="3">1_F178</strain>
    </source>
</reference>
<protein>
    <recommendedName>
        <fullName evidence="4">Lipoprotein</fullName>
    </recommendedName>
</protein>
<name>A0A3D9C873_9FLAO</name>
<keyword evidence="3" id="KW-1185">Reference proteome</keyword>
<evidence type="ECO:0000313" key="2">
    <source>
        <dbReference type="EMBL" id="REC61954.1"/>
    </source>
</evidence>
<dbReference type="RefSeq" id="WP_115971210.1">
    <property type="nucleotide sequence ID" value="NZ_QNVT01000011.1"/>
</dbReference>
<dbReference type="EMBL" id="QNVT01000011">
    <property type="protein sequence ID" value="REC61954.1"/>
    <property type="molecule type" value="Genomic_DNA"/>
</dbReference>
<evidence type="ECO:0000313" key="3">
    <source>
        <dbReference type="Proteomes" id="UP000256686"/>
    </source>
</evidence>
<dbReference type="Proteomes" id="UP000256686">
    <property type="component" value="Unassembled WGS sequence"/>
</dbReference>
<keyword evidence="1" id="KW-0732">Signal</keyword>
<gene>
    <name evidence="2" type="ORF">DRF65_13080</name>
</gene>
<accession>A0A3D9C873</accession>
<dbReference type="AlphaFoldDB" id="A0A3D9C873"/>
<organism evidence="2 3">
    <name type="scientific">Chryseobacterium pennae</name>
    <dbReference type="NCBI Taxonomy" id="2258962"/>
    <lineage>
        <taxon>Bacteria</taxon>
        <taxon>Pseudomonadati</taxon>
        <taxon>Bacteroidota</taxon>
        <taxon>Flavobacteriia</taxon>
        <taxon>Flavobacteriales</taxon>
        <taxon>Weeksellaceae</taxon>
        <taxon>Chryseobacterium group</taxon>
        <taxon>Chryseobacterium</taxon>
    </lineage>
</organism>
<evidence type="ECO:0008006" key="4">
    <source>
        <dbReference type="Google" id="ProtNLM"/>
    </source>
</evidence>
<feature type="chain" id="PRO_5017835170" description="Lipoprotein" evidence="1">
    <location>
        <begin position="20"/>
        <end position="247"/>
    </location>
</feature>
<proteinExistence type="predicted"/>
<feature type="signal peptide" evidence="1">
    <location>
        <begin position="1"/>
        <end position="19"/>
    </location>
</feature>